<proteinExistence type="predicted"/>
<organism evidence="1">
    <name type="scientific">Kuenenia stuttgartiensis</name>
    <dbReference type="NCBI Taxonomy" id="174633"/>
    <lineage>
        <taxon>Bacteria</taxon>
        <taxon>Pseudomonadati</taxon>
        <taxon>Planctomycetota</taxon>
        <taxon>Candidatus Brocadiia</taxon>
        <taxon>Candidatus Brocadiales</taxon>
        <taxon>Candidatus Brocadiaceae</taxon>
        <taxon>Candidatus Kuenenia</taxon>
    </lineage>
</organism>
<evidence type="ECO:0000313" key="2">
    <source>
        <dbReference type="EMBL" id="QII09997.1"/>
    </source>
</evidence>
<dbReference type="EMBL" id="CT573072">
    <property type="protein sequence ID" value="CAJ72625.1"/>
    <property type="molecule type" value="Genomic_DNA"/>
</dbReference>
<sequence>MNLWIFDVLTNSGVPIELSKLRGCHPKTGRTLKGLCSDMWLQMFSLACYIQVV</sequence>
<reference evidence="2 3" key="3">
    <citation type="submission" date="2020-02" db="EMBL/GenBank/DDBJ databases">
        <title>Newly sequenced genome of strain CSTR1 showed variability in Candidatus Kuenenia stuttgartiensis genomes.</title>
        <authorList>
            <person name="Ding C."/>
            <person name="Adrian L."/>
        </authorList>
    </citation>
    <scope>NUCLEOTIDE SEQUENCE [LARGE SCALE GENOMIC DNA]</scope>
    <source>
        <strain evidence="2 3">CSTR1</strain>
    </source>
</reference>
<dbReference type="EMBL" id="CP049055">
    <property type="protein sequence ID" value="QII09997.1"/>
    <property type="molecule type" value="Genomic_DNA"/>
</dbReference>
<reference evidence="1" key="2">
    <citation type="submission" date="2006-01" db="EMBL/GenBank/DDBJ databases">
        <authorList>
            <person name="Genoscope"/>
        </authorList>
    </citation>
    <scope>NUCLEOTIDE SEQUENCE</scope>
</reference>
<gene>
    <name evidence="2" type="ORF">KsCSTR_06180</name>
    <name evidence="1" type="ORF">kustd1880</name>
</gene>
<evidence type="ECO:0000313" key="1">
    <source>
        <dbReference type="EMBL" id="CAJ72625.1"/>
    </source>
</evidence>
<reference evidence="1" key="1">
    <citation type="journal article" date="2006" name="Nature">
        <title>Deciphering the evolution and metabolism of an anammox bacterium from a community genome.</title>
        <authorList>
            <person name="Strous M."/>
            <person name="Pelletier E."/>
            <person name="Mangenot S."/>
            <person name="Rattei T."/>
            <person name="Lehner A."/>
            <person name="Taylor M.W."/>
            <person name="Horn M."/>
            <person name="Daims H."/>
            <person name="Bartol-Mavel D."/>
            <person name="Wincker P."/>
            <person name="Barbe V."/>
            <person name="Fonknechten N."/>
            <person name="Vallenet D."/>
            <person name="Segurens B."/>
            <person name="Schenowitz-Truong C."/>
            <person name="Medigue C."/>
            <person name="Collingro A."/>
            <person name="Snel B."/>
            <person name="Dutilh B.E."/>
            <person name="OpDenCamp H.J.M."/>
            <person name="vanDerDrift C."/>
            <person name="Cirpus I."/>
            <person name="vanDePas-Schoonen K.T."/>
            <person name="Harhangi H.R."/>
            <person name="vanNiftrik L."/>
            <person name="Schmid M."/>
            <person name="Keltjens J."/>
            <person name="vanDeVossenberg J."/>
            <person name="Kartal B."/>
            <person name="Meier H."/>
            <person name="Frishman D."/>
            <person name="Huynen M.A."/>
            <person name="Mewes H."/>
            <person name="Weissenbach J."/>
            <person name="Jetten M.S.M."/>
            <person name="Wagner M."/>
            <person name="LePaslier D."/>
        </authorList>
    </citation>
    <scope>NUCLEOTIDE SEQUENCE</scope>
</reference>
<dbReference type="Proteomes" id="UP000501926">
    <property type="component" value="Chromosome"/>
</dbReference>
<accession>Q1PZW9</accession>
<dbReference type="AlphaFoldDB" id="Q1PZW9"/>
<evidence type="ECO:0000313" key="3">
    <source>
        <dbReference type="Proteomes" id="UP000501926"/>
    </source>
</evidence>
<protein>
    <submittedName>
        <fullName evidence="1">Uncharacterized protein</fullName>
    </submittedName>
</protein>
<name>Q1PZW9_KUEST</name>